<sequence>MEEIKQEGGIKEVEECQIELCSVKIGLVNDYGKIQNRIISITKERVSILEKDKIKKTFEISDISGLTKNIGETNIEFLVHFSSEPDYRFKCEDAATRDKIFKAIKESYVAIKKANVPIFGVPEDTLEKYQTVKADIKKEINKTPDHSYLLEEEDIPIELEEEEQKEPVTNLVEETKDTKSANDLLGALDISKEEISLQDFRCKKETLFPKMHLAVKLDTKELYALKILNKEDVVNDGKQESIELLKKKLSKSGHPFLVQTPYILENESKYYLFMEFIKSGDFYTYNCKQKRLSEETTKFYAAQIVSAIGYLHSKNIMYRICCLENNMLCEDGYLKLSNFELTKDIADEDLASKFCGVPEYLAPEIVSEEQYNHSVDWWAVGIVIYELIVGFPPFHHKNQSTMFDLIKRFPIKFPDPVRHKIDMSEHVKDIITKLLQKDPSERLGNQGGVEEIKAHPWFKDINFEKLENKEYDAPYIPEIEEISWETCTDDIR</sequence>
<evidence type="ECO:0000313" key="8">
    <source>
        <dbReference type="EMBL" id="CAI2365912.1"/>
    </source>
</evidence>
<dbReference type="GO" id="GO:0005524">
    <property type="term" value="F:ATP binding"/>
    <property type="evidence" value="ECO:0007669"/>
    <property type="project" value="UniProtKB-KW"/>
</dbReference>
<dbReference type="PANTHER" id="PTHR24353">
    <property type="entry name" value="CYCLIC NUCLEOTIDE-DEPENDENT PROTEIN KINASE"/>
    <property type="match status" value="1"/>
</dbReference>
<dbReference type="GO" id="GO:0005952">
    <property type="term" value="C:cAMP-dependent protein kinase complex"/>
    <property type="evidence" value="ECO:0007669"/>
    <property type="project" value="TreeGrafter"/>
</dbReference>
<evidence type="ECO:0000256" key="3">
    <source>
        <dbReference type="ARBA" id="ARBA00022741"/>
    </source>
</evidence>
<feature type="domain" description="Protein kinase" evidence="6">
    <location>
        <begin position="197"/>
        <end position="458"/>
    </location>
</feature>
<dbReference type="AlphaFoldDB" id="A0AAD1UBS6"/>
<protein>
    <submittedName>
        <fullName evidence="8">Uncharacterized protein</fullName>
    </submittedName>
</protein>
<dbReference type="InterPro" id="IPR000719">
    <property type="entry name" value="Prot_kinase_dom"/>
</dbReference>
<comment type="caution">
    <text evidence="8">The sequence shown here is derived from an EMBL/GenBank/DDBJ whole genome shotgun (WGS) entry which is preliminary data.</text>
</comment>
<keyword evidence="2" id="KW-0808">Transferase</keyword>
<evidence type="ECO:0000256" key="1">
    <source>
        <dbReference type="ARBA" id="ARBA00022527"/>
    </source>
</evidence>
<proteinExistence type="predicted"/>
<dbReference type="Pfam" id="PF00069">
    <property type="entry name" value="Pkinase"/>
    <property type="match status" value="1"/>
</dbReference>
<organism evidence="8 9">
    <name type="scientific">Euplotes crassus</name>
    <dbReference type="NCBI Taxonomy" id="5936"/>
    <lineage>
        <taxon>Eukaryota</taxon>
        <taxon>Sar</taxon>
        <taxon>Alveolata</taxon>
        <taxon>Ciliophora</taxon>
        <taxon>Intramacronucleata</taxon>
        <taxon>Spirotrichea</taxon>
        <taxon>Hypotrichia</taxon>
        <taxon>Euplotida</taxon>
        <taxon>Euplotidae</taxon>
        <taxon>Moneuplotes</taxon>
    </lineage>
</organism>
<dbReference type="EMBL" id="CAMPGE010006989">
    <property type="protein sequence ID" value="CAI2365912.1"/>
    <property type="molecule type" value="Genomic_DNA"/>
</dbReference>
<evidence type="ECO:0000259" key="6">
    <source>
        <dbReference type="PROSITE" id="PS50011"/>
    </source>
</evidence>
<evidence type="ECO:0000256" key="4">
    <source>
        <dbReference type="ARBA" id="ARBA00022777"/>
    </source>
</evidence>
<dbReference type="InterPro" id="IPR045270">
    <property type="entry name" value="STKc_AGC"/>
</dbReference>
<evidence type="ECO:0000256" key="5">
    <source>
        <dbReference type="ARBA" id="ARBA00022840"/>
    </source>
</evidence>
<keyword evidence="3" id="KW-0547">Nucleotide-binding</keyword>
<name>A0AAD1UBS6_EUPCR</name>
<dbReference type="PANTHER" id="PTHR24353:SF37">
    <property type="entry name" value="CAMP-DEPENDENT PROTEIN KINASE CATALYTIC SUBUNIT PRKX"/>
    <property type="match status" value="1"/>
</dbReference>
<feature type="domain" description="AGC-kinase C-terminal" evidence="7">
    <location>
        <begin position="459"/>
        <end position="492"/>
    </location>
</feature>
<dbReference type="CDD" id="cd05123">
    <property type="entry name" value="STKc_AGC"/>
    <property type="match status" value="1"/>
</dbReference>
<dbReference type="InterPro" id="IPR000961">
    <property type="entry name" value="AGC-kinase_C"/>
</dbReference>
<evidence type="ECO:0000259" key="7">
    <source>
        <dbReference type="PROSITE" id="PS51285"/>
    </source>
</evidence>
<keyword evidence="1" id="KW-0723">Serine/threonine-protein kinase</keyword>
<evidence type="ECO:0000313" key="9">
    <source>
        <dbReference type="Proteomes" id="UP001295684"/>
    </source>
</evidence>
<dbReference type="Gene3D" id="3.30.200.20">
    <property type="entry name" value="Phosphorylase Kinase, domain 1"/>
    <property type="match status" value="1"/>
</dbReference>
<dbReference type="SUPFAM" id="SSF56112">
    <property type="entry name" value="Protein kinase-like (PK-like)"/>
    <property type="match status" value="1"/>
</dbReference>
<keyword evidence="9" id="KW-1185">Reference proteome</keyword>
<gene>
    <name evidence="8" type="ORF">ECRASSUSDP1_LOCUS7181</name>
</gene>
<keyword evidence="5" id="KW-0067">ATP-binding</keyword>
<dbReference type="GO" id="GO:0004691">
    <property type="term" value="F:cAMP-dependent protein kinase activity"/>
    <property type="evidence" value="ECO:0007669"/>
    <property type="project" value="TreeGrafter"/>
</dbReference>
<dbReference type="FunFam" id="1.10.510.10:FF:000210">
    <property type="entry name" value="Non-specific serine/threonine protein kinase"/>
    <property type="match status" value="1"/>
</dbReference>
<dbReference type="Proteomes" id="UP001295684">
    <property type="component" value="Unassembled WGS sequence"/>
</dbReference>
<dbReference type="Gene3D" id="1.10.510.10">
    <property type="entry name" value="Transferase(Phosphotransferase) domain 1"/>
    <property type="match status" value="1"/>
</dbReference>
<dbReference type="InterPro" id="IPR011009">
    <property type="entry name" value="Kinase-like_dom_sf"/>
</dbReference>
<keyword evidence="4" id="KW-0418">Kinase</keyword>
<reference evidence="8" key="1">
    <citation type="submission" date="2023-07" db="EMBL/GenBank/DDBJ databases">
        <authorList>
            <consortium name="AG Swart"/>
            <person name="Singh M."/>
            <person name="Singh A."/>
            <person name="Seah K."/>
            <person name="Emmerich C."/>
        </authorList>
    </citation>
    <scope>NUCLEOTIDE SEQUENCE</scope>
    <source>
        <strain evidence="8">DP1</strain>
    </source>
</reference>
<evidence type="ECO:0000256" key="2">
    <source>
        <dbReference type="ARBA" id="ARBA00022679"/>
    </source>
</evidence>
<dbReference type="PROSITE" id="PS51285">
    <property type="entry name" value="AGC_KINASE_CTER"/>
    <property type="match status" value="1"/>
</dbReference>
<dbReference type="PROSITE" id="PS50011">
    <property type="entry name" value="PROTEIN_KINASE_DOM"/>
    <property type="match status" value="1"/>
</dbReference>
<accession>A0AAD1UBS6</accession>